<protein>
    <recommendedName>
        <fullName evidence="5">Mucin-associated surface protein (MASP)</fullName>
    </recommendedName>
</protein>
<evidence type="ECO:0000256" key="2">
    <source>
        <dbReference type="SAM" id="SignalP"/>
    </source>
</evidence>
<organism evidence="3 4">
    <name type="scientific">Trypanosoma theileri</name>
    <dbReference type="NCBI Taxonomy" id="67003"/>
    <lineage>
        <taxon>Eukaryota</taxon>
        <taxon>Discoba</taxon>
        <taxon>Euglenozoa</taxon>
        <taxon>Kinetoplastea</taxon>
        <taxon>Metakinetoplastina</taxon>
        <taxon>Trypanosomatida</taxon>
        <taxon>Trypanosomatidae</taxon>
        <taxon>Trypanosoma</taxon>
    </lineage>
</organism>
<feature type="non-terminal residue" evidence="3">
    <location>
        <position position="255"/>
    </location>
</feature>
<feature type="compositionally biased region" description="Low complexity" evidence="1">
    <location>
        <begin position="234"/>
        <end position="247"/>
    </location>
</feature>
<evidence type="ECO:0000313" key="3">
    <source>
        <dbReference type="EMBL" id="ORC83520.1"/>
    </source>
</evidence>
<sequence>MTVMVRCYLLFLLTLALCCACGFVWADTPKASDALIKTSNRGFHSRVHHAIPASGGPVESEEEDVIKKAQKEKMEEDPEEKEDKVEDVVRETLGPGAGGSCPSGSDGSNCPSGHSSGSNGGGHSSSSDSLSETGVHGADIAPGVQPQQPPLPPTLPHQQSERGVTCTPTSPDHPCTTTPEELTPTKPIITTPEEAGDGALIDAPSNKDGHLAADRTGAHVTLGESAPGIGSGSGTDDTSSSSAHSTASPPPAASA</sequence>
<accession>A0A1X0NHG2</accession>
<dbReference type="AlphaFoldDB" id="A0A1X0NHG2"/>
<keyword evidence="2" id="KW-0732">Signal</keyword>
<feature type="signal peptide" evidence="2">
    <location>
        <begin position="1"/>
        <end position="26"/>
    </location>
</feature>
<proteinExistence type="predicted"/>
<feature type="compositionally biased region" description="Low complexity" evidence="1">
    <location>
        <begin position="176"/>
        <end position="193"/>
    </location>
</feature>
<name>A0A1X0NHG2_9TRYP</name>
<feature type="compositionally biased region" description="Basic and acidic residues" evidence="1">
    <location>
        <begin position="81"/>
        <end position="90"/>
    </location>
</feature>
<dbReference type="RefSeq" id="XP_028877586.1">
    <property type="nucleotide sequence ID" value="XM_029031146.1"/>
</dbReference>
<evidence type="ECO:0000256" key="1">
    <source>
        <dbReference type="SAM" id="MobiDB-lite"/>
    </source>
</evidence>
<keyword evidence="4" id="KW-1185">Reference proteome</keyword>
<comment type="caution">
    <text evidence="3">The sequence shown here is derived from an EMBL/GenBank/DDBJ whole genome shotgun (WGS) entry which is preliminary data.</text>
</comment>
<evidence type="ECO:0000313" key="4">
    <source>
        <dbReference type="Proteomes" id="UP000192257"/>
    </source>
</evidence>
<feature type="chain" id="PRO_5012326285" description="Mucin-associated surface protein (MASP)" evidence="2">
    <location>
        <begin position="27"/>
        <end position="255"/>
    </location>
</feature>
<feature type="region of interest" description="Disordered" evidence="1">
    <location>
        <begin position="48"/>
        <end position="255"/>
    </location>
</feature>
<reference evidence="3 4" key="1">
    <citation type="submission" date="2017-03" db="EMBL/GenBank/DDBJ databases">
        <title>An alternative strategy for trypanosome survival in the mammalian bloodstream revealed through genome and transcriptome analysis of the ubiquitous bovine parasite Trypanosoma (Megatrypanum) theileri.</title>
        <authorList>
            <person name="Kelly S."/>
            <person name="Ivens A."/>
            <person name="Mott A."/>
            <person name="O'Neill E."/>
            <person name="Emms D."/>
            <person name="Macleod O."/>
            <person name="Voorheis P."/>
            <person name="Matthews J."/>
            <person name="Matthews K."/>
            <person name="Carrington M."/>
        </authorList>
    </citation>
    <scope>NUCLEOTIDE SEQUENCE [LARGE SCALE GENOMIC DNA]</scope>
    <source>
        <strain evidence="3">Edinburgh</strain>
    </source>
</reference>
<evidence type="ECO:0008006" key="5">
    <source>
        <dbReference type="Google" id="ProtNLM"/>
    </source>
</evidence>
<feature type="compositionally biased region" description="Basic and acidic residues" evidence="1">
    <location>
        <begin position="205"/>
        <end position="217"/>
    </location>
</feature>
<feature type="compositionally biased region" description="Basic and acidic residues" evidence="1">
    <location>
        <begin position="65"/>
        <end position="74"/>
    </location>
</feature>
<dbReference type="GeneID" id="39990926"/>
<dbReference type="VEuPathDB" id="TriTrypDB:TM35_000671260"/>
<dbReference type="Proteomes" id="UP000192257">
    <property type="component" value="Unassembled WGS sequence"/>
</dbReference>
<feature type="compositionally biased region" description="Low complexity" evidence="1">
    <location>
        <begin position="102"/>
        <end position="117"/>
    </location>
</feature>
<dbReference type="EMBL" id="NBCO01000067">
    <property type="protein sequence ID" value="ORC83520.1"/>
    <property type="molecule type" value="Genomic_DNA"/>
</dbReference>
<gene>
    <name evidence="3" type="ORF">TM35_000671260</name>
</gene>